<sequence length="231" mass="25557">MPQRFGYLFEVQDAVACKRMYRDKYSIKVSVFDILSLILQICTVCALTSTCLSCYDKCNASGAKLTEQPYNRTTSRRNATDANATPASRTTAEPVLQSPGGLYPHRVEPTRAGTYTLTLSYEFRTFARLPVQIGFAAARQARLSSSALLTLQAQHTHHARAGSVRQSDGFFWIFSLMAPGLRKSRGAICFPGVKRALQEGMLDNPTIQILQPGTLSESRKWKVKLANTGAR</sequence>
<evidence type="ECO:0000313" key="2">
    <source>
        <dbReference type="Proteomes" id="UP000790377"/>
    </source>
</evidence>
<dbReference type="EMBL" id="MU268120">
    <property type="protein sequence ID" value="KAH7905805.1"/>
    <property type="molecule type" value="Genomic_DNA"/>
</dbReference>
<comment type="caution">
    <text evidence="1">The sequence shown here is derived from an EMBL/GenBank/DDBJ whole genome shotgun (WGS) entry which is preliminary data.</text>
</comment>
<protein>
    <submittedName>
        <fullName evidence="1">Uncharacterized protein</fullName>
    </submittedName>
</protein>
<keyword evidence="2" id="KW-1185">Reference proteome</keyword>
<evidence type="ECO:0000313" key="1">
    <source>
        <dbReference type="EMBL" id="KAH7905805.1"/>
    </source>
</evidence>
<reference evidence="1" key="1">
    <citation type="journal article" date="2021" name="New Phytol.">
        <title>Evolutionary innovations through gain and loss of genes in the ectomycorrhizal Boletales.</title>
        <authorList>
            <person name="Wu G."/>
            <person name="Miyauchi S."/>
            <person name="Morin E."/>
            <person name="Kuo A."/>
            <person name="Drula E."/>
            <person name="Varga T."/>
            <person name="Kohler A."/>
            <person name="Feng B."/>
            <person name="Cao Y."/>
            <person name="Lipzen A."/>
            <person name="Daum C."/>
            <person name="Hundley H."/>
            <person name="Pangilinan J."/>
            <person name="Johnson J."/>
            <person name="Barry K."/>
            <person name="LaButti K."/>
            <person name="Ng V."/>
            <person name="Ahrendt S."/>
            <person name="Min B."/>
            <person name="Choi I.G."/>
            <person name="Park H."/>
            <person name="Plett J.M."/>
            <person name="Magnuson J."/>
            <person name="Spatafora J.W."/>
            <person name="Nagy L.G."/>
            <person name="Henrissat B."/>
            <person name="Grigoriev I.V."/>
            <person name="Yang Z.L."/>
            <person name="Xu J."/>
            <person name="Martin F.M."/>
        </authorList>
    </citation>
    <scope>NUCLEOTIDE SEQUENCE</scope>
    <source>
        <strain evidence="1">ATCC 28755</strain>
    </source>
</reference>
<accession>A0ACB7ZXM4</accession>
<organism evidence="1 2">
    <name type="scientific">Hygrophoropsis aurantiaca</name>
    <dbReference type="NCBI Taxonomy" id="72124"/>
    <lineage>
        <taxon>Eukaryota</taxon>
        <taxon>Fungi</taxon>
        <taxon>Dikarya</taxon>
        <taxon>Basidiomycota</taxon>
        <taxon>Agaricomycotina</taxon>
        <taxon>Agaricomycetes</taxon>
        <taxon>Agaricomycetidae</taxon>
        <taxon>Boletales</taxon>
        <taxon>Coniophorineae</taxon>
        <taxon>Hygrophoropsidaceae</taxon>
        <taxon>Hygrophoropsis</taxon>
    </lineage>
</organism>
<gene>
    <name evidence="1" type="ORF">BJ138DRAFT_1105683</name>
</gene>
<name>A0ACB7ZXM4_9AGAM</name>
<proteinExistence type="predicted"/>
<dbReference type="Proteomes" id="UP000790377">
    <property type="component" value="Unassembled WGS sequence"/>
</dbReference>